<evidence type="ECO:0000313" key="3">
    <source>
        <dbReference type="Proteomes" id="UP001177744"/>
    </source>
</evidence>
<sequence length="321" mass="35095">MQSFIEKLEAWCMKLCTGMSRLAGAWPQMLTVPLGRTTLGAVLLPRWRLHLGPESLKRTLRGQSASLTSPGAIIIINLLTASAGPCSLSFVRKVVWMVVLLFGEGIPRQVLGMEAMGAYATKETELNLTSPCLAPEDGWLARDDLGHCNHVNRRHVSSLLLSKEQQTREQPATGLRTAASRGLPLSKEQQLWEQPAPQQPHNQPTPIQGTAAIQAASPTSQRRHDCCKQHPPEEPLPTEKQLLLPDCLQLPSPAVTHFLCWDLPPLRCVEPRNAQVSPSGAASGPRICCACGHLVVAIFHCGDVMKEIKAPDCAEPQLRLH</sequence>
<comment type="caution">
    <text evidence="2">The sequence shown here is derived from an EMBL/GenBank/DDBJ whole genome shotgun (WGS) entry which is preliminary data.</text>
</comment>
<dbReference type="Proteomes" id="UP001177744">
    <property type="component" value="Unassembled WGS sequence"/>
</dbReference>
<name>A0AA40HKC1_CNENI</name>
<gene>
    <name evidence="2" type="ORF">QTO34_006345</name>
</gene>
<evidence type="ECO:0000256" key="1">
    <source>
        <dbReference type="SAM" id="MobiDB-lite"/>
    </source>
</evidence>
<feature type="region of interest" description="Disordered" evidence="1">
    <location>
        <begin position="187"/>
        <end position="206"/>
    </location>
</feature>
<keyword evidence="3" id="KW-1185">Reference proteome</keyword>
<protein>
    <submittedName>
        <fullName evidence="2">Uncharacterized protein</fullName>
    </submittedName>
</protein>
<evidence type="ECO:0000313" key="2">
    <source>
        <dbReference type="EMBL" id="KAK1332814.1"/>
    </source>
</evidence>
<reference evidence="2" key="1">
    <citation type="submission" date="2023-06" db="EMBL/GenBank/DDBJ databases">
        <title>Reference genome for the Northern bat (Eptesicus nilssonii), a most northern bat species.</title>
        <authorList>
            <person name="Laine V.N."/>
            <person name="Pulliainen A.T."/>
            <person name="Lilley T.M."/>
        </authorList>
    </citation>
    <scope>NUCLEOTIDE SEQUENCE</scope>
    <source>
        <strain evidence="2">BLF_Eptnil</strain>
        <tissue evidence="2">Kidney</tissue>
    </source>
</reference>
<proteinExistence type="predicted"/>
<dbReference type="AlphaFoldDB" id="A0AA40HKC1"/>
<dbReference type="EMBL" id="JAULJE010000017">
    <property type="protein sequence ID" value="KAK1332814.1"/>
    <property type="molecule type" value="Genomic_DNA"/>
</dbReference>
<organism evidence="2 3">
    <name type="scientific">Cnephaeus nilssonii</name>
    <name type="common">Northern bat</name>
    <name type="synonym">Eptesicus nilssonii</name>
    <dbReference type="NCBI Taxonomy" id="3371016"/>
    <lineage>
        <taxon>Eukaryota</taxon>
        <taxon>Metazoa</taxon>
        <taxon>Chordata</taxon>
        <taxon>Craniata</taxon>
        <taxon>Vertebrata</taxon>
        <taxon>Euteleostomi</taxon>
        <taxon>Mammalia</taxon>
        <taxon>Eutheria</taxon>
        <taxon>Laurasiatheria</taxon>
        <taxon>Chiroptera</taxon>
        <taxon>Yangochiroptera</taxon>
        <taxon>Vespertilionidae</taxon>
        <taxon>Cnephaeus</taxon>
    </lineage>
</organism>
<accession>A0AA40HKC1</accession>